<proteinExistence type="predicted"/>
<dbReference type="EMBL" id="JAPFFF010000004">
    <property type="protein sequence ID" value="KAK8891806.1"/>
    <property type="molecule type" value="Genomic_DNA"/>
</dbReference>
<protein>
    <recommendedName>
        <fullName evidence="1">Mos1 transposase HTH domain-containing protein</fullName>
    </recommendedName>
</protein>
<feature type="domain" description="Mos1 transposase HTH" evidence="1">
    <location>
        <begin position="9"/>
        <end position="54"/>
    </location>
</feature>
<evidence type="ECO:0000259" key="1">
    <source>
        <dbReference type="Pfam" id="PF17906"/>
    </source>
</evidence>
<dbReference type="Gene3D" id="1.10.10.1450">
    <property type="match status" value="1"/>
</dbReference>
<comment type="caution">
    <text evidence="2">The sequence shown here is derived from an EMBL/GenBank/DDBJ whole genome shotgun (WGS) entry which is preliminary data.</text>
</comment>
<gene>
    <name evidence="2" type="ORF">M9Y10_029026</name>
</gene>
<dbReference type="Proteomes" id="UP001470230">
    <property type="component" value="Unassembled WGS sequence"/>
</dbReference>
<accession>A0ABR2KL54</accession>
<dbReference type="InterPro" id="IPR041426">
    <property type="entry name" value="Mos1_HTH"/>
</dbReference>
<feature type="non-terminal residue" evidence="2">
    <location>
        <position position="63"/>
    </location>
</feature>
<sequence length="63" mass="7613">MNEALVEKRSVASFLWKKKKTNKQIYQEMSEVYAEDMPSIKTIQKWTKKMIDGDWSIFDRPRE</sequence>
<evidence type="ECO:0000313" key="2">
    <source>
        <dbReference type="EMBL" id="KAK8891806.1"/>
    </source>
</evidence>
<keyword evidence="3" id="KW-1185">Reference proteome</keyword>
<evidence type="ECO:0000313" key="3">
    <source>
        <dbReference type="Proteomes" id="UP001470230"/>
    </source>
</evidence>
<organism evidence="2 3">
    <name type="scientific">Tritrichomonas musculus</name>
    <dbReference type="NCBI Taxonomy" id="1915356"/>
    <lineage>
        <taxon>Eukaryota</taxon>
        <taxon>Metamonada</taxon>
        <taxon>Parabasalia</taxon>
        <taxon>Tritrichomonadida</taxon>
        <taxon>Tritrichomonadidae</taxon>
        <taxon>Tritrichomonas</taxon>
    </lineage>
</organism>
<reference evidence="2 3" key="1">
    <citation type="submission" date="2024-04" db="EMBL/GenBank/DDBJ databases">
        <title>Tritrichomonas musculus Genome.</title>
        <authorList>
            <person name="Alves-Ferreira E."/>
            <person name="Grigg M."/>
            <person name="Lorenzi H."/>
            <person name="Galac M."/>
        </authorList>
    </citation>
    <scope>NUCLEOTIDE SEQUENCE [LARGE SCALE GENOMIC DNA]</scope>
    <source>
        <strain evidence="2 3">EAF2021</strain>
    </source>
</reference>
<name>A0ABR2KL54_9EUKA</name>
<dbReference type="Pfam" id="PF17906">
    <property type="entry name" value="HTH_48"/>
    <property type="match status" value="1"/>
</dbReference>